<proteinExistence type="predicted"/>
<organism evidence="5 6">
    <name type="scientific">Paramecium pentaurelia</name>
    <dbReference type="NCBI Taxonomy" id="43138"/>
    <lineage>
        <taxon>Eukaryota</taxon>
        <taxon>Sar</taxon>
        <taxon>Alveolata</taxon>
        <taxon>Ciliophora</taxon>
        <taxon>Intramacronucleata</taxon>
        <taxon>Oligohymenophorea</taxon>
        <taxon>Peniculida</taxon>
        <taxon>Parameciidae</taxon>
        <taxon>Paramecium</taxon>
    </lineage>
</organism>
<keyword evidence="6" id="KW-1185">Reference proteome</keyword>
<feature type="domain" description="Myb-like" evidence="2">
    <location>
        <begin position="122"/>
        <end position="172"/>
    </location>
</feature>
<dbReference type="InterPro" id="IPR050560">
    <property type="entry name" value="MYB_TF"/>
</dbReference>
<feature type="domain" description="HTH myb-type" evidence="4">
    <location>
        <begin position="70"/>
        <end position="124"/>
    </location>
</feature>
<sequence length="360" mass="43429">MDRYEGAKSLMHSQSTVEQTFERKDKSLHHKDNKIQIIKAESQNKKISLNQTEMISLKQKTMQKRKKICINKKIRKAWTAQEDELLKRSIQQYGSNWVRIAAQMVNRNPSQCTQRWKRIKPQSLKKRKPFSEEEDQLILQLVNKYKQNWGKIAQQLPERTNKQIRERYINKLNPQNKFEPFSEKEDQIILEAYQEMGSKWTKIQNLLVGRPENMIKNRFYSYLRQKFLNIKNPYYSIPSKTEITSLDSKSKMEKDEQMTEEKQMKEIEFQKIKIEYSNQRNNDIKEIQTQLPLEPYPNSQIPQNQFLGNFSYPQFYIYQTPNSIVYTPFQYGHINYQNNLFQNQIYMVQQENNQFQYLSN</sequence>
<comment type="caution">
    <text evidence="5">The sequence shown here is derived from an EMBL/GenBank/DDBJ whole genome shotgun (WGS) entry which is preliminary data.</text>
</comment>
<feature type="region of interest" description="Disordered" evidence="1">
    <location>
        <begin position="1"/>
        <end position="29"/>
    </location>
</feature>
<dbReference type="AlphaFoldDB" id="A0A8S1XPA4"/>
<dbReference type="PROSITE" id="PS50090">
    <property type="entry name" value="MYB_LIKE"/>
    <property type="match status" value="3"/>
</dbReference>
<dbReference type="OrthoDB" id="2143914at2759"/>
<dbReference type="InterPro" id="IPR001005">
    <property type="entry name" value="SANT/Myb"/>
</dbReference>
<dbReference type="Pfam" id="PF00249">
    <property type="entry name" value="Myb_DNA-binding"/>
    <property type="match status" value="1"/>
</dbReference>
<dbReference type="PANTHER" id="PTHR45614:SF69">
    <property type="entry name" value="CHROMOSOME UNDETERMINED SCAFFOLD_38, WHOLE GENOME SHOTGUN SEQUENCE"/>
    <property type="match status" value="1"/>
</dbReference>
<dbReference type="Pfam" id="PF13921">
    <property type="entry name" value="Myb_DNA-bind_6"/>
    <property type="match status" value="1"/>
</dbReference>
<dbReference type="SMART" id="SM00717">
    <property type="entry name" value="SANT"/>
    <property type="match status" value="3"/>
</dbReference>
<accession>A0A8S1XPA4</accession>
<feature type="domain" description="HTH myb-type" evidence="4">
    <location>
        <begin position="125"/>
        <end position="176"/>
    </location>
</feature>
<evidence type="ECO:0000259" key="3">
    <source>
        <dbReference type="PROSITE" id="PS51293"/>
    </source>
</evidence>
<feature type="domain" description="Myb-like" evidence="2">
    <location>
        <begin position="75"/>
        <end position="120"/>
    </location>
</feature>
<dbReference type="CDD" id="cd00167">
    <property type="entry name" value="SANT"/>
    <property type="match status" value="3"/>
</dbReference>
<dbReference type="GO" id="GO:0000978">
    <property type="term" value="F:RNA polymerase II cis-regulatory region sequence-specific DNA binding"/>
    <property type="evidence" value="ECO:0007669"/>
    <property type="project" value="TreeGrafter"/>
</dbReference>
<dbReference type="EMBL" id="CAJJDO010000130">
    <property type="protein sequence ID" value="CAD8202302.1"/>
    <property type="molecule type" value="Genomic_DNA"/>
</dbReference>
<evidence type="ECO:0008006" key="7">
    <source>
        <dbReference type="Google" id="ProtNLM"/>
    </source>
</evidence>
<dbReference type="GO" id="GO:0000981">
    <property type="term" value="F:DNA-binding transcription factor activity, RNA polymerase II-specific"/>
    <property type="evidence" value="ECO:0007669"/>
    <property type="project" value="TreeGrafter"/>
</dbReference>
<evidence type="ECO:0000313" key="5">
    <source>
        <dbReference type="EMBL" id="CAD8202302.1"/>
    </source>
</evidence>
<evidence type="ECO:0000259" key="4">
    <source>
        <dbReference type="PROSITE" id="PS51294"/>
    </source>
</evidence>
<gene>
    <name evidence="5" type="ORF">PPENT_87.1.T1300151</name>
</gene>
<dbReference type="InterPro" id="IPR017884">
    <property type="entry name" value="SANT_dom"/>
</dbReference>
<evidence type="ECO:0000256" key="1">
    <source>
        <dbReference type="SAM" id="MobiDB-lite"/>
    </source>
</evidence>
<dbReference type="GO" id="GO:0005634">
    <property type="term" value="C:nucleus"/>
    <property type="evidence" value="ECO:0007669"/>
    <property type="project" value="TreeGrafter"/>
</dbReference>
<reference evidence="5" key="1">
    <citation type="submission" date="2021-01" db="EMBL/GenBank/DDBJ databases">
        <authorList>
            <consortium name="Genoscope - CEA"/>
            <person name="William W."/>
        </authorList>
    </citation>
    <scope>NUCLEOTIDE SEQUENCE</scope>
</reference>
<feature type="domain" description="HTH myb-type" evidence="4">
    <location>
        <begin position="180"/>
        <end position="227"/>
    </location>
</feature>
<dbReference type="InterPro" id="IPR017930">
    <property type="entry name" value="Myb_dom"/>
</dbReference>
<dbReference type="PROSITE" id="PS51293">
    <property type="entry name" value="SANT"/>
    <property type="match status" value="1"/>
</dbReference>
<feature type="domain" description="Myb-like" evidence="2">
    <location>
        <begin position="173"/>
        <end position="223"/>
    </location>
</feature>
<evidence type="ECO:0000313" key="6">
    <source>
        <dbReference type="Proteomes" id="UP000689195"/>
    </source>
</evidence>
<evidence type="ECO:0000259" key="2">
    <source>
        <dbReference type="PROSITE" id="PS50090"/>
    </source>
</evidence>
<dbReference type="PROSITE" id="PS51294">
    <property type="entry name" value="HTH_MYB"/>
    <property type="match status" value="3"/>
</dbReference>
<protein>
    <recommendedName>
        <fullName evidence="7">Homeodomain protein</fullName>
    </recommendedName>
</protein>
<name>A0A8S1XPA4_9CILI</name>
<dbReference type="Proteomes" id="UP000689195">
    <property type="component" value="Unassembled WGS sequence"/>
</dbReference>
<feature type="domain" description="SANT" evidence="3">
    <location>
        <begin position="73"/>
        <end position="120"/>
    </location>
</feature>
<dbReference type="PANTHER" id="PTHR45614">
    <property type="entry name" value="MYB PROTEIN-RELATED"/>
    <property type="match status" value="1"/>
</dbReference>